<evidence type="ECO:0000313" key="1">
    <source>
        <dbReference type="EMBL" id="AIF18975.1"/>
    </source>
</evidence>
<protein>
    <recommendedName>
        <fullName evidence="2">Transcriptional regulator</fullName>
    </recommendedName>
</protein>
<dbReference type="EMBL" id="KF901125">
    <property type="protein sequence ID" value="AIF18975.1"/>
    <property type="molecule type" value="Genomic_DNA"/>
</dbReference>
<name>A0A075HTZ5_9EURY</name>
<accession>A0A075HTZ5</accession>
<evidence type="ECO:0008006" key="2">
    <source>
        <dbReference type="Google" id="ProtNLM"/>
    </source>
</evidence>
<organism evidence="1">
    <name type="scientific">uncultured marine group II/III euryarchaeote KM3_85_A08</name>
    <dbReference type="NCBI Taxonomy" id="1456525"/>
    <lineage>
        <taxon>Archaea</taxon>
        <taxon>Methanobacteriati</taxon>
        <taxon>Methanobacteriota</taxon>
        <taxon>environmental samples</taxon>
    </lineage>
</organism>
<dbReference type="AlphaFoldDB" id="A0A075HTZ5"/>
<sequence>MHSRRLKQMAFEDLTEFELRLLKWISASDFVEVAWSTKRAADAFKVEEKEVYEALASLTSKVRDNIHIYYDEGAIRITADDSPEA</sequence>
<reference evidence="1" key="1">
    <citation type="journal article" date="2014" name="Genome Biol. Evol.">
        <title>Pangenome evidence for extensive interdomain horizontal transfer affecting lineage core and shell genes in uncultured planktonic thaumarchaeota and euryarchaeota.</title>
        <authorList>
            <person name="Deschamps P."/>
            <person name="Zivanovic Y."/>
            <person name="Moreira D."/>
            <person name="Rodriguez-Valera F."/>
            <person name="Lopez-Garcia P."/>
        </authorList>
    </citation>
    <scope>NUCLEOTIDE SEQUENCE</scope>
</reference>
<proteinExistence type="predicted"/>